<evidence type="ECO:0000256" key="2">
    <source>
        <dbReference type="ARBA" id="ARBA00023002"/>
    </source>
</evidence>
<dbReference type="InterPro" id="IPR016162">
    <property type="entry name" value="Ald_DH_N"/>
</dbReference>
<evidence type="ECO:0000313" key="5">
    <source>
        <dbReference type="Proteomes" id="UP000195273"/>
    </source>
</evidence>
<dbReference type="AlphaFoldDB" id="A0A1Y0EDE0"/>
<evidence type="ECO:0000259" key="3">
    <source>
        <dbReference type="Pfam" id="PF00171"/>
    </source>
</evidence>
<keyword evidence="5" id="KW-1185">Reference proteome</keyword>
<dbReference type="Proteomes" id="UP000195273">
    <property type="component" value="Chromosome"/>
</dbReference>
<dbReference type="GO" id="GO:0047533">
    <property type="term" value="F:2,5-dioxovalerate dehydrogenase (NADP+) activity"/>
    <property type="evidence" value="ECO:0007669"/>
    <property type="project" value="UniProtKB-EC"/>
</dbReference>
<dbReference type="InterPro" id="IPR050740">
    <property type="entry name" value="Aldehyde_DH_Superfamily"/>
</dbReference>
<dbReference type="EMBL" id="CP021431">
    <property type="protein sequence ID" value="ARU01597.1"/>
    <property type="molecule type" value="Genomic_DNA"/>
</dbReference>
<gene>
    <name evidence="4" type="primary">araE</name>
    <name evidence="4" type="ORF">LOKVESSMR4R_02292</name>
</gene>
<dbReference type="EC" id="1.2.1.26" evidence="4"/>
<dbReference type="InterPro" id="IPR016163">
    <property type="entry name" value="Ald_DH_C"/>
</dbReference>
<protein>
    <submittedName>
        <fullName evidence="4">Alpha-ketoglutaric semialdehyde dehydrogenase</fullName>
        <ecNumber evidence="4">1.2.1.26</ecNumber>
    </submittedName>
</protein>
<feature type="domain" description="Aldehyde dehydrogenase" evidence="3">
    <location>
        <begin position="19"/>
        <end position="477"/>
    </location>
</feature>
<dbReference type="InterPro" id="IPR016161">
    <property type="entry name" value="Ald_DH/histidinol_DH"/>
</dbReference>
<dbReference type="Gene3D" id="3.40.605.10">
    <property type="entry name" value="Aldehyde Dehydrogenase, Chain A, domain 1"/>
    <property type="match status" value="1"/>
</dbReference>
<dbReference type="OrthoDB" id="9812625at2"/>
<dbReference type="SUPFAM" id="SSF53720">
    <property type="entry name" value="ALDH-like"/>
    <property type="match status" value="1"/>
</dbReference>
<sequence length="482" mass="51104">MAKEPGFNTLKLLIDGRWCDGGSGGSEPVYNPADGTVLGQLAHADASDLDRALAASQKGFDHWRHVSAVERQAVIDRTVALIKDRRDVIARILTLEMGKPLAESLVEVDFATDTLKWYGEEGRRVYGRILPPRAPGLRSHVLKEPVGPVIGFVAWNFPAVNVIRKVAGAVASGCSIVLKPSEETPGTAIAIAQCFLDAGLPDGVLNLVFGVPDMISRHLMASPVPRKVTVTGSTAVGKHLTRLAADTLKRCTMELGGHAPVVIAADADIDLAVSQLIGAKRRNAGQVCTSPTRFIVEQDAYADVCDAFSAAFEKTKVSDGLQEGAQMGPLIARRRCEWMDQLTEDALSKGARVLCGGERMGNQGSFYKPTVIADAGPDMMAMNDEPFGPMVLIMPVPDLDAALTEANRLDIGLAAYGYTTSQRSALDLQNGLNAGVVGINNAGVSLPEAPFGGVDETGQGSEGGSEGIETFLRTKFVNELAV</sequence>
<comment type="similarity">
    <text evidence="1">Belongs to the aldehyde dehydrogenase family.</text>
</comment>
<proteinExistence type="inferred from homology"/>
<dbReference type="KEGG" id="lvs:LOKVESSMR4R_02292"/>
<name>A0A1Y0EDE0_9RHOB</name>
<dbReference type="FunFam" id="3.40.605.10:FF:000007">
    <property type="entry name" value="NAD/NADP-dependent betaine aldehyde dehydrogenase"/>
    <property type="match status" value="1"/>
</dbReference>
<organism evidence="4 5">
    <name type="scientific">Yoonia vestfoldensis</name>
    <dbReference type="NCBI Taxonomy" id="245188"/>
    <lineage>
        <taxon>Bacteria</taxon>
        <taxon>Pseudomonadati</taxon>
        <taxon>Pseudomonadota</taxon>
        <taxon>Alphaproteobacteria</taxon>
        <taxon>Rhodobacterales</taxon>
        <taxon>Paracoccaceae</taxon>
        <taxon>Yoonia</taxon>
    </lineage>
</organism>
<dbReference type="RefSeq" id="WP_087208483.1">
    <property type="nucleotide sequence ID" value="NZ_CP021431.1"/>
</dbReference>
<accession>A0A1Y0EDE0</accession>
<dbReference type="CDD" id="cd07103">
    <property type="entry name" value="ALDH_F5_SSADH_GabD"/>
    <property type="match status" value="1"/>
</dbReference>
<dbReference type="PANTHER" id="PTHR43353:SF5">
    <property type="entry name" value="SUCCINATE-SEMIALDEHYDE DEHYDROGENASE, MITOCHONDRIAL"/>
    <property type="match status" value="1"/>
</dbReference>
<dbReference type="Gene3D" id="3.40.309.10">
    <property type="entry name" value="Aldehyde Dehydrogenase, Chain A, domain 2"/>
    <property type="match status" value="1"/>
</dbReference>
<keyword evidence="2 4" id="KW-0560">Oxidoreductase</keyword>
<dbReference type="PANTHER" id="PTHR43353">
    <property type="entry name" value="SUCCINATE-SEMIALDEHYDE DEHYDROGENASE, MITOCHONDRIAL"/>
    <property type="match status" value="1"/>
</dbReference>
<dbReference type="InterPro" id="IPR015590">
    <property type="entry name" value="Aldehyde_DH_dom"/>
</dbReference>
<reference evidence="4 5" key="1">
    <citation type="submission" date="2017-05" db="EMBL/GenBank/DDBJ databases">
        <title>Genome Sequence of Loktanella vestfoldensis Strain SMR4r Isolated from a Culture of the Diatom Skeletonema marinoi.</title>
        <authorList>
            <person name="Topel M."/>
            <person name="Pinder M.I.M."/>
            <person name="Johansson O.N."/>
            <person name="Kourtchenko O."/>
            <person name="Godhe A."/>
            <person name="Clarke A.K."/>
        </authorList>
    </citation>
    <scope>NUCLEOTIDE SEQUENCE [LARGE SCALE GENOMIC DNA]</scope>
    <source>
        <strain evidence="4 5">SMR4r</strain>
    </source>
</reference>
<dbReference type="Pfam" id="PF00171">
    <property type="entry name" value="Aldedh"/>
    <property type="match status" value="1"/>
</dbReference>
<evidence type="ECO:0000313" key="4">
    <source>
        <dbReference type="EMBL" id="ARU01597.1"/>
    </source>
</evidence>
<evidence type="ECO:0000256" key="1">
    <source>
        <dbReference type="ARBA" id="ARBA00009986"/>
    </source>
</evidence>